<organism evidence="1 2">
    <name type="scientific">Thermosulfurimonas dismutans</name>
    <dbReference type="NCBI Taxonomy" id="999894"/>
    <lineage>
        <taxon>Bacteria</taxon>
        <taxon>Pseudomonadati</taxon>
        <taxon>Thermodesulfobacteriota</taxon>
        <taxon>Thermodesulfobacteria</taxon>
        <taxon>Thermodesulfobacteriales</taxon>
        <taxon>Thermodesulfobacteriaceae</taxon>
        <taxon>Thermosulfurimonas</taxon>
    </lineage>
</organism>
<sequence length="99" mass="11334">MNRLFTFYILSFFLIIFWGPPLYAIEETLICGKVKEVQEQSVILKIRGPCRGEKTFKIPSDLRSRIREGSIVCFKSSATNCSDINTLSLIDRIFISPGR</sequence>
<accession>A0A179D3T3</accession>
<gene>
    <name evidence="1" type="ORF">TDIS_1171</name>
</gene>
<dbReference type="Proteomes" id="UP000078390">
    <property type="component" value="Unassembled WGS sequence"/>
</dbReference>
<proteinExistence type="predicted"/>
<evidence type="ECO:0000313" key="2">
    <source>
        <dbReference type="Proteomes" id="UP000078390"/>
    </source>
</evidence>
<dbReference type="AlphaFoldDB" id="A0A179D3T3"/>
<keyword evidence="2" id="KW-1185">Reference proteome</keyword>
<comment type="caution">
    <text evidence="1">The sequence shown here is derived from an EMBL/GenBank/DDBJ whole genome shotgun (WGS) entry which is preliminary data.</text>
</comment>
<evidence type="ECO:0000313" key="1">
    <source>
        <dbReference type="EMBL" id="OAQ20715.1"/>
    </source>
</evidence>
<protein>
    <recommendedName>
        <fullName evidence="3">DUF5666 domain-containing protein</fullName>
    </recommendedName>
</protein>
<dbReference type="EMBL" id="LWLG01000007">
    <property type="protein sequence ID" value="OAQ20715.1"/>
    <property type="molecule type" value="Genomic_DNA"/>
</dbReference>
<name>A0A179D3T3_9BACT</name>
<evidence type="ECO:0008006" key="3">
    <source>
        <dbReference type="Google" id="ProtNLM"/>
    </source>
</evidence>
<reference evidence="1 2" key="1">
    <citation type="submission" date="2016-04" db="EMBL/GenBank/DDBJ databases">
        <title>Genome analysis of Thermosulfurimonas dismutans, the first thermophilic sulfur-disproportionating bacterium of the phylum Thermodesulfobacteria.</title>
        <authorList>
            <person name="Mardanov A.V."/>
            <person name="Beletsky A.V."/>
            <person name="Kadnikov V.V."/>
            <person name="Slobodkin A.I."/>
            <person name="Ravin N.V."/>
        </authorList>
    </citation>
    <scope>NUCLEOTIDE SEQUENCE [LARGE SCALE GENOMIC DNA]</scope>
    <source>
        <strain evidence="1 2">S95</strain>
    </source>
</reference>
<dbReference type="STRING" id="999894.TDIS_1171"/>